<feature type="signal peptide" evidence="1">
    <location>
        <begin position="1"/>
        <end position="19"/>
    </location>
</feature>
<name>A0A9N9IST7_9GLOM</name>
<evidence type="ECO:0000313" key="3">
    <source>
        <dbReference type="Proteomes" id="UP000789405"/>
    </source>
</evidence>
<evidence type="ECO:0000313" key="2">
    <source>
        <dbReference type="EMBL" id="CAG8747330.1"/>
    </source>
</evidence>
<dbReference type="AlphaFoldDB" id="A0A9N9IST7"/>
<keyword evidence="1" id="KW-0732">Signal</keyword>
<sequence length="129" mass="14163">MNNFIFVFILFAIFLTVNAAPFQLNKRAITFNPCPNIIDSLTVVMQPDPFFQDSGEKGSIDVPYIQTFSGLYLHGSPFSISASNVSIPIFLPHSYLIAVSVGDRTNNPMNPMNQYGCAFVNVSSAANSF</sequence>
<reference evidence="2" key="1">
    <citation type="submission" date="2021-06" db="EMBL/GenBank/DDBJ databases">
        <authorList>
            <person name="Kallberg Y."/>
            <person name="Tangrot J."/>
            <person name="Rosling A."/>
        </authorList>
    </citation>
    <scope>NUCLEOTIDE SEQUENCE</scope>
    <source>
        <strain evidence="2">MA453B</strain>
    </source>
</reference>
<dbReference type="EMBL" id="CAJVPY010014589">
    <property type="protein sequence ID" value="CAG8747330.1"/>
    <property type="molecule type" value="Genomic_DNA"/>
</dbReference>
<protein>
    <submittedName>
        <fullName evidence="2">19056_t:CDS:1</fullName>
    </submittedName>
</protein>
<proteinExistence type="predicted"/>
<gene>
    <name evidence="2" type="ORF">DERYTH_LOCUS16552</name>
</gene>
<evidence type="ECO:0000256" key="1">
    <source>
        <dbReference type="SAM" id="SignalP"/>
    </source>
</evidence>
<accession>A0A9N9IST7</accession>
<dbReference type="Proteomes" id="UP000789405">
    <property type="component" value="Unassembled WGS sequence"/>
</dbReference>
<organism evidence="2 3">
    <name type="scientific">Dentiscutata erythropus</name>
    <dbReference type="NCBI Taxonomy" id="1348616"/>
    <lineage>
        <taxon>Eukaryota</taxon>
        <taxon>Fungi</taxon>
        <taxon>Fungi incertae sedis</taxon>
        <taxon>Mucoromycota</taxon>
        <taxon>Glomeromycotina</taxon>
        <taxon>Glomeromycetes</taxon>
        <taxon>Diversisporales</taxon>
        <taxon>Gigasporaceae</taxon>
        <taxon>Dentiscutata</taxon>
    </lineage>
</organism>
<keyword evidence="3" id="KW-1185">Reference proteome</keyword>
<comment type="caution">
    <text evidence="2">The sequence shown here is derived from an EMBL/GenBank/DDBJ whole genome shotgun (WGS) entry which is preliminary data.</text>
</comment>
<feature type="chain" id="PRO_5040484750" evidence="1">
    <location>
        <begin position="20"/>
        <end position="129"/>
    </location>
</feature>
<dbReference type="OrthoDB" id="2313648at2759"/>
<feature type="non-terminal residue" evidence="2">
    <location>
        <position position="1"/>
    </location>
</feature>